<keyword evidence="2" id="KW-1185">Reference proteome</keyword>
<evidence type="ECO:0000313" key="1">
    <source>
        <dbReference type="EMBL" id="MBD5779083.1"/>
    </source>
</evidence>
<dbReference type="Proteomes" id="UP000622317">
    <property type="component" value="Unassembled WGS sequence"/>
</dbReference>
<dbReference type="PANTHER" id="PTHR48098">
    <property type="entry name" value="ENTEROCHELIN ESTERASE-RELATED"/>
    <property type="match status" value="1"/>
</dbReference>
<dbReference type="AlphaFoldDB" id="A0A927IGV9"/>
<organism evidence="1 2">
    <name type="scientific">Pelagicoccus enzymogenes</name>
    <dbReference type="NCBI Taxonomy" id="2773457"/>
    <lineage>
        <taxon>Bacteria</taxon>
        <taxon>Pseudomonadati</taxon>
        <taxon>Verrucomicrobiota</taxon>
        <taxon>Opitutia</taxon>
        <taxon>Puniceicoccales</taxon>
        <taxon>Pelagicoccaceae</taxon>
        <taxon>Pelagicoccus</taxon>
    </lineage>
</organism>
<proteinExistence type="predicted"/>
<dbReference type="Pfam" id="PF00756">
    <property type="entry name" value="Esterase"/>
    <property type="match status" value="1"/>
</dbReference>
<gene>
    <name evidence="1" type="ORF">IEN85_06225</name>
</gene>
<comment type="caution">
    <text evidence="1">The sequence shown here is derived from an EMBL/GenBank/DDBJ whole genome shotgun (WGS) entry which is preliminary data.</text>
</comment>
<dbReference type="RefSeq" id="WP_191616223.1">
    <property type="nucleotide sequence ID" value="NZ_JACYFG010000007.1"/>
</dbReference>
<reference evidence="1" key="1">
    <citation type="submission" date="2020-09" db="EMBL/GenBank/DDBJ databases">
        <title>Pelagicoccus enzymogenes sp. nov. with an EPS production, isolated from marine sediment.</title>
        <authorList>
            <person name="Feng X."/>
        </authorList>
    </citation>
    <scope>NUCLEOTIDE SEQUENCE</scope>
    <source>
        <strain evidence="1">NFK12</strain>
    </source>
</reference>
<dbReference type="SUPFAM" id="SSF53474">
    <property type="entry name" value="alpha/beta-Hydrolases"/>
    <property type="match status" value="1"/>
</dbReference>
<name>A0A927IGV9_9BACT</name>
<accession>A0A927IGV9</accession>
<dbReference type="EMBL" id="JACYFG010000007">
    <property type="protein sequence ID" value="MBD5779083.1"/>
    <property type="molecule type" value="Genomic_DNA"/>
</dbReference>
<dbReference type="Gene3D" id="3.40.50.1820">
    <property type="entry name" value="alpha/beta hydrolase"/>
    <property type="match status" value="1"/>
</dbReference>
<sequence length="317" mass="36003">MKLSFLTVCILAVTTFAFGDGLEIRTDLQGLTDYHLPQEGIPKGRLDGPFEFHSEVFEGTVRRYWIFVPAQYDPSTPAGLLVFHDGQRATHPEGVLRVHQVMENLIGKGEMPVSIGLFITPGNRSERYPDDLGWSNPNHRAPEYDAMSDRYSRFLVDEMLPELEKSYRISDDPSMRCIGGTSSGAICAFTVAWHRPEEFGKVLSFIGSYVSIGFRPYENPPRLGGQDYPALIRREPIRPIKIFLQDGNRDLDNEWGNWFLANQQMLAAFRYANAKADRKGEEGPRYDVEAVWTDGVHNDDHAGALLPEALKWMYENR</sequence>
<dbReference type="InterPro" id="IPR050583">
    <property type="entry name" value="Mycobacterial_A85_antigen"/>
</dbReference>
<dbReference type="InterPro" id="IPR000801">
    <property type="entry name" value="Esterase-like"/>
</dbReference>
<evidence type="ECO:0000313" key="2">
    <source>
        <dbReference type="Proteomes" id="UP000622317"/>
    </source>
</evidence>
<dbReference type="InterPro" id="IPR029058">
    <property type="entry name" value="AB_hydrolase_fold"/>
</dbReference>
<dbReference type="PANTHER" id="PTHR48098:SF3">
    <property type="entry name" value="IRON(III) ENTEROBACTIN ESTERASE"/>
    <property type="match status" value="1"/>
</dbReference>
<protein>
    <submittedName>
        <fullName evidence="1">Esterase family protein</fullName>
    </submittedName>
</protein>